<protein>
    <submittedName>
        <fullName evidence="1">Uncharacterized protein</fullName>
    </submittedName>
</protein>
<proteinExistence type="predicted"/>
<evidence type="ECO:0000313" key="1">
    <source>
        <dbReference type="EMBL" id="TDL30177.1"/>
    </source>
</evidence>
<name>A0A4R5XIK4_9AGAM</name>
<dbReference type="Proteomes" id="UP000294933">
    <property type="component" value="Unassembled WGS sequence"/>
</dbReference>
<keyword evidence="2" id="KW-1185">Reference proteome</keyword>
<accession>A0A4R5XIK4</accession>
<sequence>MFTYVIKGKLITLGMEHSVLLHLEFGRYGTVGGETVVRVDEPLPLVATHAWFLRKKGFSAYAAALNNIQRPLQRSDGYQEYLALLLCQAFRKSIPLQYLLNFYGDTPAWVEGESAEIIALRVDGDQKTARPVVPTSKVLGVQAESADGTLKWLANPNGVPFCFPDDEMGPEMVFMLRLSNQRLVWVLVRVSSIGEASTTKSVSPSTLFKQNPEVMTDVNRLLTSTPQLKTGQASGDVKIIRLVVSFSKSAAASASLQEALAQEAGNAEDKRYPLASLNMDKCMMVQDAQKATEAFMESSLLT</sequence>
<dbReference type="OrthoDB" id="2393824at2759"/>
<dbReference type="VEuPathDB" id="FungiDB:BD410DRAFT_55168"/>
<organism evidence="1 2">
    <name type="scientific">Rickenella mellea</name>
    <dbReference type="NCBI Taxonomy" id="50990"/>
    <lineage>
        <taxon>Eukaryota</taxon>
        <taxon>Fungi</taxon>
        <taxon>Dikarya</taxon>
        <taxon>Basidiomycota</taxon>
        <taxon>Agaricomycotina</taxon>
        <taxon>Agaricomycetes</taxon>
        <taxon>Hymenochaetales</taxon>
        <taxon>Rickenellaceae</taxon>
        <taxon>Rickenella</taxon>
    </lineage>
</organism>
<evidence type="ECO:0000313" key="2">
    <source>
        <dbReference type="Proteomes" id="UP000294933"/>
    </source>
</evidence>
<dbReference type="EMBL" id="ML170156">
    <property type="protein sequence ID" value="TDL30177.1"/>
    <property type="molecule type" value="Genomic_DNA"/>
</dbReference>
<reference evidence="1 2" key="1">
    <citation type="submission" date="2018-06" db="EMBL/GenBank/DDBJ databases">
        <title>A transcriptomic atlas of mushroom development highlights an independent origin of complex multicellularity.</title>
        <authorList>
            <consortium name="DOE Joint Genome Institute"/>
            <person name="Krizsan K."/>
            <person name="Almasi E."/>
            <person name="Merenyi Z."/>
            <person name="Sahu N."/>
            <person name="Viragh M."/>
            <person name="Koszo T."/>
            <person name="Mondo S."/>
            <person name="Kiss B."/>
            <person name="Balint B."/>
            <person name="Kues U."/>
            <person name="Barry K."/>
            <person name="Hegedus J.C."/>
            <person name="Henrissat B."/>
            <person name="Johnson J."/>
            <person name="Lipzen A."/>
            <person name="Ohm R."/>
            <person name="Nagy I."/>
            <person name="Pangilinan J."/>
            <person name="Yan J."/>
            <person name="Xiong Y."/>
            <person name="Grigoriev I.V."/>
            <person name="Hibbett D.S."/>
            <person name="Nagy L.G."/>
        </authorList>
    </citation>
    <scope>NUCLEOTIDE SEQUENCE [LARGE SCALE GENOMIC DNA]</scope>
    <source>
        <strain evidence="1 2">SZMC22713</strain>
    </source>
</reference>
<dbReference type="AlphaFoldDB" id="A0A4R5XIK4"/>
<gene>
    <name evidence="1" type="ORF">BD410DRAFT_55168</name>
</gene>